<sequence length="170" mass="18233">MHKPLALTLACALMLAGCGGWKQSRVNPSNWFGSSAPAEAPVPANSNPLLPQESNARGLFARPEPKDTSVLVSHVTGMRIERTASGAIIYATAVAARQGAYDVVLRPAEDSDEGVLSFDFRVVYPEDGTPTGSEFSRTIHAARTVTNQDLAGIRTVRVNGAENSRESRRR</sequence>
<reference evidence="1 2" key="1">
    <citation type="submission" date="2013-09" db="EMBL/GenBank/DDBJ databases">
        <authorList>
            <consortium name="DOE Joint Genome Institute"/>
            <person name="Klenk H.-P."/>
            <person name="Huntemann M."/>
            <person name="Han J."/>
            <person name="Chen A."/>
            <person name="Kyrpides N."/>
            <person name="Mavromatis K."/>
            <person name="Markowitz V."/>
            <person name="Palaniappan K."/>
            <person name="Ivanova N."/>
            <person name="Schaumberg A."/>
            <person name="Pati A."/>
            <person name="Liolios K."/>
            <person name="Nordberg H.P."/>
            <person name="Cantor M.N."/>
            <person name="Hua S.X."/>
            <person name="Woyke T."/>
        </authorList>
    </citation>
    <scope>NUCLEOTIDE SEQUENCE [LARGE SCALE GENOMIC DNA]</scope>
    <source>
        <strain evidence="1 2">DSM 14336</strain>
    </source>
</reference>
<dbReference type="EMBL" id="CP006773">
    <property type="protein sequence ID" value="AHD01068.1"/>
    <property type="molecule type" value="Genomic_DNA"/>
</dbReference>
<dbReference type="OrthoDB" id="7773807at2"/>
<evidence type="ECO:0008006" key="3">
    <source>
        <dbReference type="Google" id="ProtNLM"/>
    </source>
</evidence>
<organism evidence="1 2">
    <name type="scientific">Leisingera methylohalidivorans DSM 14336</name>
    <dbReference type="NCBI Taxonomy" id="999552"/>
    <lineage>
        <taxon>Bacteria</taxon>
        <taxon>Pseudomonadati</taxon>
        <taxon>Pseudomonadota</taxon>
        <taxon>Alphaproteobacteria</taxon>
        <taxon>Rhodobacterales</taxon>
        <taxon>Roseobacteraceae</taxon>
        <taxon>Leisingera</taxon>
    </lineage>
</organism>
<evidence type="ECO:0000313" key="2">
    <source>
        <dbReference type="Proteomes" id="UP000018780"/>
    </source>
</evidence>
<dbReference type="HOGENOM" id="CLU_135047_0_0_5"/>
<dbReference type="AlphaFoldDB" id="V9VSQ8"/>
<protein>
    <recommendedName>
        <fullName evidence="3">Lipoprotein</fullName>
    </recommendedName>
</protein>
<proteinExistence type="predicted"/>
<dbReference type="KEGG" id="lmd:METH_10560"/>
<keyword evidence="2" id="KW-1185">Reference proteome</keyword>
<dbReference type="PROSITE" id="PS51257">
    <property type="entry name" value="PROKAR_LIPOPROTEIN"/>
    <property type="match status" value="1"/>
</dbReference>
<name>V9VSQ8_9RHOB</name>
<evidence type="ECO:0000313" key="1">
    <source>
        <dbReference type="EMBL" id="AHD01068.1"/>
    </source>
</evidence>
<accession>V9VSQ8</accession>
<dbReference type="RefSeq" id="WP_024090360.1">
    <property type="nucleotide sequence ID" value="NC_023135.1"/>
</dbReference>
<dbReference type="STRING" id="999552.METH_10560"/>
<dbReference type="Proteomes" id="UP000018780">
    <property type="component" value="Chromosome"/>
</dbReference>
<gene>
    <name evidence="1" type="ORF">METH_10560</name>
</gene>
<dbReference type="PATRIC" id="fig|999552.6.peg.2112"/>